<dbReference type="PANTHER" id="PTHR30290:SF9">
    <property type="entry name" value="OLIGOPEPTIDE-BINDING PROTEIN APPA"/>
    <property type="match status" value="1"/>
</dbReference>
<dbReference type="PIRSF" id="PIRSF002741">
    <property type="entry name" value="MppA"/>
    <property type="match status" value="1"/>
</dbReference>
<organism evidence="6 7">
    <name type="scientific">Amycolatopsis ultiminotia</name>
    <dbReference type="NCBI Taxonomy" id="543629"/>
    <lineage>
        <taxon>Bacteria</taxon>
        <taxon>Bacillati</taxon>
        <taxon>Actinomycetota</taxon>
        <taxon>Actinomycetes</taxon>
        <taxon>Pseudonocardiales</taxon>
        <taxon>Pseudonocardiaceae</taxon>
        <taxon>Amycolatopsis</taxon>
    </lineage>
</organism>
<dbReference type="Proteomes" id="UP001500689">
    <property type="component" value="Unassembled WGS sequence"/>
</dbReference>
<dbReference type="EMBL" id="BAAAZN010000012">
    <property type="protein sequence ID" value="GAA3563285.1"/>
    <property type="molecule type" value="Genomic_DNA"/>
</dbReference>
<dbReference type="InterPro" id="IPR030678">
    <property type="entry name" value="Peptide/Ni-bd"/>
</dbReference>
<dbReference type="PROSITE" id="PS51318">
    <property type="entry name" value="TAT"/>
    <property type="match status" value="1"/>
</dbReference>
<evidence type="ECO:0000256" key="2">
    <source>
        <dbReference type="ARBA" id="ARBA00022448"/>
    </source>
</evidence>
<comment type="caution">
    <text evidence="6">The sequence shown here is derived from an EMBL/GenBank/DDBJ whole genome shotgun (WGS) entry which is preliminary data.</text>
</comment>
<evidence type="ECO:0000313" key="6">
    <source>
        <dbReference type="EMBL" id="GAA3563285.1"/>
    </source>
</evidence>
<dbReference type="PANTHER" id="PTHR30290">
    <property type="entry name" value="PERIPLASMIC BINDING COMPONENT OF ABC TRANSPORTER"/>
    <property type="match status" value="1"/>
</dbReference>
<feature type="domain" description="Solute-binding protein family 5" evidence="5">
    <location>
        <begin position="101"/>
        <end position="426"/>
    </location>
</feature>
<dbReference type="Gene3D" id="3.40.190.10">
    <property type="entry name" value="Periplasmic binding protein-like II"/>
    <property type="match status" value="1"/>
</dbReference>
<evidence type="ECO:0000259" key="5">
    <source>
        <dbReference type="Pfam" id="PF00496"/>
    </source>
</evidence>
<evidence type="ECO:0000256" key="4">
    <source>
        <dbReference type="SAM" id="SignalP"/>
    </source>
</evidence>
<dbReference type="Gene3D" id="3.10.105.10">
    <property type="entry name" value="Dipeptide-binding Protein, Domain 3"/>
    <property type="match status" value="1"/>
</dbReference>
<proteinExistence type="inferred from homology"/>
<keyword evidence="7" id="KW-1185">Reference proteome</keyword>
<keyword evidence="3 4" id="KW-0732">Signal</keyword>
<dbReference type="CDD" id="cd08503">
    <property type="entry name" value="PBP2_NikA_DppA_OppA_like_17"/>
    <property type="match status" value="1"/>
</dbReference>
<name>A0ABP6XD17_9PSEU</name>
<protein>
    <submittedName>
        <fullName evidence="6">ABC transporter substrate-binding protein</fullName>
    </submittedName>
</protein>
<evidence type="ECO:0000313" key="7">
    <source>
        <dbReference type="Proteomes" id="UP001500689"/>
    </source>
</evidence>
<dbReference type="Pfam" id="PF00496">
    <property type="entry name" value="SBP_bac_5"/>
    <property type="match status" value="1"/>
</dbReference>
<reference evidence="7" key="1">
    <citation type="journal article" date="2019" name="Int. J. Syst. Evol. Microbiol.">
        <title>The Global Catalogue of Microorganisms (GCM) 10K type strain sequencing project: providing services to taxonomists for standard genome sequencing and annotation.</title>
        <authorList>
            <consortium name="The Broad Institute Genomics Platform"/>
            <consortium name="The Broad Institute Genome Sequencing Center for Infectious Disease"/>
            <person name="Wu L."/>
            <person name="Ma J."/>
        </authorList>
    </citation>
    <scope>NUCLEOTIDE SEQUENCE [LARGE SCALE GENOMIC DNA]</scope>
    <source>
        <strain evidence="7">JCM 16898</strain>
    </source>
</reference>
<dbReference type="Gene3D" id="3.90.76.10">
    <property type="entry name" value="Dipeptide-binding Protein, Domain 1"/>
    <property type="match status" value="1"/>
</dbReference>
<keyword evidence="2" id="KW-0813">Transport</keyword>
<dbReference type="InterPro" id="IPR006311">
    <property type="entry name" value="TAT_signal"/>
</dbReference>
<comment type="similarity">
    <text evidence="1">Belongs to the bacterial solute-binding protein 5 family.</text>
</comment>
<feature type="signal peptide" evidence="4">
    <location>
        <begin position="1"/>
        <end position="45"/>
    </location>
</feature>
<evidence type="ECO:0000256" key="1">
    <source>
        <dbReference type="ARBA" id="ARBA00005695"/>
    </source>
</evidence>
<accession>A0ABP6XD17</accession>
<dbReference type="RefSeq" id="WP_344864593.1">
    <property type="nucleotide sequence ID" value="NZ_BAAAZN010000012.1"/>
</dbReference>
<dbReference type="SUPFAM" id="SSF53850">
    <property type="entry name" value="Periplasmic binding protein-like II"/>
    <property type="match status" value="1"/>
</dbReference>
<evidence type="ECO:0000256" key="3">
    <source>
        <dbReference type="ARBA" id="ARBA00022729"/>
    </source>
</evidence>
<gene>
    <name evidence="6" type="ORF">GCM10022222_53790</name>
</gene>
<dbReference type="InterPro" id="IPR039424">
    <property type="entry name" value="SBP_5"/>
</dbReference>
<feature type="chain" id="PRO_5046497911" evidence="4">
    <location>
        <begin position="46"/>
        <end position="533"/>
    </location>
</feature>
<dbReference type="InterPro" id="IPR000914">
    <property type="entry name" value="SBP_5_dom"/>
</dbReference>
<sequence>MEARCKPNSLSRRRFLTLGGATALGAATLGAVPLLSACGSTVAAAAPTGPPRRGGTLRVGVTGGGASDTLDPHIPATNPDIARVINLYEPLLMRDHEYRLEMLVAESLTASPDARTWTAVLRRGVRFHDGRPVTPADVVATFRRITDPDDPKSGAAGLTMLGDVVATGEASVEFRLTEPNAGFDDLLGQYNLGIVPADFDLKRPIGTGPFKAGAFTAGLQSTFERHEHYWRPGQPYLDRLVLIDFADDDARINALLSSQVDAIDQVPVALIDVLRSDPRIRVLTSETGTWLPFTMRVDRPPFDDVRVRQALRLVVDREQMINQVLSGQGRVGNDLYAPFDPAYAGQLPQRRQNLDEARRLLAAAGKPDLEVELVTAPIQAGAVEAAQVFQQQAKAAGVTVRIRKIDTTTFYGENYLSWDFAQDFWYTRNYLPQVASGSLPKAPYNETHWNDPEFTDLVTRASATVDPAARAELLRRAQQIEYDRGGLIVWGFVDQVDAYQAYVAGLVPNRTGVSLSGYQFRQAWLGTAQGGAA</sequence>